<dbReference type="CDD" id="cd00876">
    <property type="entry name" value="Ras"/>
    <property type="match status" value="1"/>
</dbReference>
<dbReference type="PANTHER" id="PTHR24070">
    <property type="entry name" value="RAS, DI-RAS, AND RHEB FAMILY MEMBERS OF SMALL GTPASE SUPERFAMILY"/>
    <property type="match status" value="1"/>
</dbReference>
<evidence type="ECO:0000313" key="8">
    <source>
        <dbReference type="EMBL" id="CAF0737751.1"/>
    </source>
</evidence>
<dbReference type="NCBIfam" id="TIGR00231">
    <property type="entry name" value="small_GTP"/>
    <property type="match status" value="1"/>
</dbReference>
<evidence type="ECO:0000256" key="4">
    <source>
        <dbReference type="ARBA" id="ARBA00022741"/>
    </source>
</evidence>
<dbReference type="EMBL" id="CAJNOL010000010">
    <property type="protein sequence ID" value="CAF0737751.1"/>
    <property type="molecule type" value="Genomic_DNA"/>
</dbReference>
<keyword evidence="6" id="KW-0342">GTP-binding</keyword>
<dbReference type="GO" id="GO:0005886">
    <property type="term" value="C:plasma membrane"/>
    <property type="evidence" value="ECO:0007669"/>
    <property type="project" value="UniProtKB-SubCell"/>
</dbReference>
<proteinExistence type="predicted"/>
<dbReference type="Proteomes" id="UP000663870">
    <property type="component" value="Unassembled WGS sequence"/>
</dbReference>
<dbReference type="GO" id="GO:0003925">
    <property type="term" value="F:G protein activity"/>
    <property type="evidence" value="ECO:0007669"/>
    <property type="project" value="UniProtKB-EC"/>
</dbReference>
<keyword evidence="3" id="KW-1003">Cell membrane</keyword>
<organism evidence="8 9">
    <name type="scientific">Rotaria sordida</name>
    <dbReference type="NCBI Taxonomy" id="392033"/>
    <lineage>
        <taxon>Eukaryota</taxon>
        <taxon>Metazoa</taxon>
        <taxon>Spiralia</taxon>
        <taxon>Gnathifera</taxon>
        <taxon>Rotifera</taxon>
        <taxon>Eurotatoria</taxon>
        <taxon>Bdelloidea</taxon>
        <taxon>Philodinida</taxon>
        <taxon>Philodinidae</taxon>
        <taxon>Rotaria</taxon>
    </lineage>
</organism>
<dbReference type="SMART" id="SM00175">
    <property type="entry name" value="RAB"/>
    <property type="match status" value="1"/>
</dbReference>
<dbReference type="Pfam" id="PF00071">
    <property type="entry name" value="Ras"/>
    <property type="match status" value="1"/>
</dbReference>
<comment type="subcellular location">
    <subcellularLocation>
        <location evidence="1">Cell membrane</location>
    </subcellularLocation>
</comment>
<dbReference type="PRINTS" id="PR00449">
    <property type="entry name" value="RASTRNSFRMNG"/>
</dbReference>
<reference evidence="8" key="1">
    <citation type="submission" date="2021-02" db="EMBL/GenBank/DDBJ databases">
        <authorList>
            <person name="Nowell W R."/>
        </authorList>
    </citation>
    <scope>NUCLEOTIDE SEQUENCE</scope>
</reference>
<accession>A0A813NKA3</accession>
<dbReference type="FunFam" id="3.40.50.300:FF:000343">
    <property type="entry name" value="Ras family gtpase"/>
    <property type="match status" value="1"/>
</dbReference>
<keyword evidence="5" id="KW-0378">Hydrolase</keyword>
<evidence type="ECO:0000256" key="2">
    <source>
        <dbReference type="ARBA" id="ARBA00011984"/>
    </source>
</evidence>
<dbReference type="PROSITE" id="PS51419">
    <property type="entry name" value="RAB"/>
    <property type="match status" value="1"/>
</dbReference>
<name>A0A813NKA3_9BILA</name>
<dbReference type="InterPro" id="IPR027417">
    <property type="entry name" value="P-loop_NTPase"/>
</dbReference>
<dbReference type="SMART" id="SM00173">
    <property type="entry name" value="RAS"/>
    <property type="match status" value="1"/>
</dbReference>
<dbReference type="AlphaFoldDB" id="A0A813NKA3"/>
<evidence type="ECO:0000256" key="5">
    <source>
        <dbReference type="ARBA" id="ARBA00022801"/>
    </source>
</evidence>
<dbReference type="InterPro" id="IPR001806">
    <property type="entry name" value="Small_GTPase"/>
</dbReference>
<protein>
    <recommendedName>
        <fullName evidence="2">small monomeric GTPase</fullName>
        <ecNumber evidence="2">3.6.5.2</ecNumber>
    </recommendedName>
</protein>
<evidence type="ECO:0000313" key="9">
    <source>
        <dbReference type="Proteomes" id="UP000663870"/>
    </source>
</evidence>
<dbReference type="SMART" id="SM00176">
    <property type="entry name" value="RAN"/>
    <property type="match status" value="1"/>
</dbReference>
<comment type="caution">
    <text evidence="8">The sequence shown here is derived from an EMBL/GenBank/DDBJ whole genome shotgun (WGS) entry which is preliminary data.</text>
</comment>
<dbReference type="Gene3D" id="3.40.50.300">
    <property type="entry name" value="P-loop containing nucleotide triphosphate hydrolases"/>
    <property type="match status" value="1"/>
</dbReference>
<dbReference type="GO" id="GO:0007165">
    <property type="term" value="P:signal transduction"/>
    <property type="evidence" value="ECO:0007669"/>
    <property type="project" value="InterPro"/>
</dbReference>
<gene>
    <name evidence="8" type="ORF">JXQ802_LOCUS935</name>
</gene>
<evidence type="ECO:0000256" key="7">
    <source>
        <dbReference type="ARBA" id="ARBA00023136"/>
    </source>
</evidence>
<dbReference type="EC" id="3.6.5.2" evidence="2"/>
<dbReference type="PROSITE" id="PS51420">
    <property type="entry name" value="RHO"/>
    <property type="match status" value="1"/>
</dbReference>
<dbReference type="SMART" id="SM00174">
    <property type="entry name" value="RHO"/>
    <property type="match status" value="1"/>
</dbReference>
<dbReference type="GO" id="GO:0005525">
    <property type="term" value="F:GTP binding"/>
    <property type="evidence" value="ECO:0007669"/>
    <property type="project" value="UniProtKB-KW"/>
</dbReference>
<sequence length="217" mass="24462">MSDYLVCVFGSGGVGKSCLTMQFVQGIFMPKYDPTIEDVYKTTIDIDERKYSLEIFDTAGTDEFSAMKDLYVKDSHGFLLVYSITSRSTFSDIQGYYDQIITIKNIDTHGRPAIVLVGNKIDLEKDRVISREAGQALARKWDCAFLETSAKDRANVTEVFYDLVRQINRRNQVPPTNKSIPDSIDPSEARVEFHKRQSTSKSTAQTKDNNPGCCVLL</sequence>
<dbReference type="SUPFAM" id="SSF52540">
    <property type="entry name" value="P-loop containing nucleoside triphosphate hydrolases"/>
    <property type="match status" value="1"/>
</dbReference>
<dbReference type="PROSITE" id="PS51421">
    <property type="entry name" value="RAS"/>
    <property type="match status" value="1"/>
</dbReference>
<evidence type="ECO:0000256" key="3">
    <source>
        <dbReference type="ARBA" id="ARBA00022475"/>
    </source>
</evidence>
<keyword evidence="9" id="KW-1185">Reference proteome</keyword>
<dbReference type="InterPro" id="IPR020849">
    <property type="entry name" value="Small_GTPase_Ras-type"/>
</dbReference>
<evidence type="ECO:0000256" key="6">
    <source>
        <dbReference type="ARBA" id="ARBA00023134"/>
    </source>
</evidence>
<keyword evidence="4" id="KW-0547">Nucleotide-binding</keyword>
<keyword evidence="7" id="KW-0472">Membrane</keyword>
<dbReference type="InterPro" id="IPR005225">
    <property type="entry name" value="Small_GTP-bd"/>
</dbReference>
<evidence type="ECO:0000256" key="1">
    <source>
        <dbReference type="ARBA" id="ARBA00004236"/>
    </source>
</evidence>